<gene>
    <name evidence="5" type="ORF">FHS76_002978</name>
</gene>
<keyword evidence="3" id="KW-0472">Membrane</keyword>
<evidence type="ECO:0000259" key="4">
    <source>
        <dbReference type="PROSITE" id="PS50887"/>
    </source>
</evidence>
<dbReference type="Gene3D" id="3.30.70.270">
    <property type="match status" value="1"/>
</dbReference>
<reference evidence="5 6" key="1">
    <citation type="submission" date="2020-08" db="EMBL/GenBank/DDBJ databases">
        <title>Genomic Encyclopedia of Type Strains, Phase IV (KMG-IV): sequencing the most valuable type-strain genomes for metagenomic binning, comparative biology and taxonomic classification.</title>
        <authorList>
            <person name="Goeker M."/>
        </authorList>
    </citation>
    <scope>NUCLEOTIDE SEQUENCE [LARGE SCALE GENOMIC DNA]</scope>
    <source>
        <strain evidence="5 6">DSM 26944</strain>
    </source>
</reference>
<dbReference type="PANTHER" id="PTHR45138">
    <property type="entry name" value="REGULATORY COMPONENTS OF SENSORY TRANSDUCTION SYSTEM"/>
    <property type="match status" value="1"/>
</dbReference>
<proteinExistence type="predicted"/>
<dbReference type="InterPro" id="IPR029787">
    <property type="entry name" value="Nucleotide_cyclase"/>
</dbReference>
<protein>
    <recommendedName>
        <fullName evidence="1">diguanylate cyclase</fullName>
        <ecNumber evidence="1">2.7.7.65</ecNumber>
    </recommendedName>
</protein>
<feature type="transmembrane region" description="Helical" evidence="3">
    <location>
        <begin position="54"/>
        <end position="72"/>
    </location>
</feature>
<comment type="caution">
    <text evidence="5">The sequence shown here is derived from an EMBL/GenBank/DDBJ whole genome shotgun (WGS) entry which is preliminary data.</text>
</comment>
<dbReference type="PANTHER" id="PTHR45138:SF9">
    <property type="entry name" value="DIGUANYLATE CYCLASE DGCM-RELATED"/>
    <property type="match status" value="1"/>
</dbReference>
<dbReference type="GO" id="GO:0052621">
    <property type="term" value="F:diguanylate cyclase activity"/>
    <property type="evidence" value="ECO:0007669"/>
    <property type="project" value="UniProtKB-EC"/>
</dbReference>
<feature type="transmembrane region" description="Helical" evidence="3">
    <location>
        <begin position="6"/>
        <end position="22"/>
    </location>
</feature>
<evidence type="ECO:0000256" key="1">
    <source>
        <dbReference type="ARBA" id="ARBA00012528"/>
    </source>
</evidence>
<feature type="transmembrane region" description="Helical" evidence="3">
    <location>
        <begin position="84"/>
        <end position="104"/>
    </location>
</feature>
<dbReference type="InterPro" id="IPR000160">
    <property type="entry name" value="GGDEF_dom"/>
</dbReference>
<dbReference type="SMART" id="SM00267">
    <property type="entry name" value="GGDEF"/>
    <property type="match status" value="1"/>
</dbReference>
<keyword evidence="3" id="KW-1133">Transmembrane helix</keyword>
<feature type="transmembrane region" description="Helical" evidence="3">
    <location>
        <begin position="110"/>
        <end position="132"/>
    </location>
</feature>
<dbReference type="InterPro" id="IPR043128">
    <property type="entry name" value="Rev_trsase/Diguanyl_cyclase"/>
</dbReference>
<evidence type="ECO:0000256" key="3">
    <source>
        <dbReference type="SAM" id="Phobius"/>
    </source>
</evidence>
<dbReference type="Pfam" id="PF00990">
    <property type="entry name" value="GGDEF"/>
    <property type="match status" value="1"/>
</dbReference>
<dbReference type="PROSITE" id="PS50887">
    <property type="entry name" value="GGDEF"/>
    <property type="match status" value="1"/>
</dbReference>
<dbReference type="EMBL" id="JACIJG010000011">
    <property type="protein sequence ID" value="MBB5703082.1"/>
    <property type="molecule type" value="Genomic_DNA"/>
</dbReference>
<feature type="transmembrane region" description="Helical" evidence="3">
    <location>
        <begin position="29"/>
        <end position="48"/>
    </location>
</feature>
<dbReference type="RefSeq" id="WP_183654046.1">
    <property type="nucleotide sequence ID" value="NZ_JACIJG010000011.1"/>
</dbReference>
<accession>A0A7W9AYR3</accession>
<dbReference type="Proteomes" id="UP000555546">
    <property type="component" value="Unassembled WGS sequence"/>
</dbReference>
<feature type="domain" description="GGDEF" evidence="4">
    <location>
        <begin position="240"/>
        <end position="371"/>
    </location>
</feature>
<feature type="transmembrane region" description="Helical" evidence="3">
    <location>
        <begin position="144"/>
        <end position="164"/>
    </location>
</feature>
<dbReference type="CDD" id="cd01949">
    <property type="entry name" value="GGDEF"/>
    <property type="match status" value="1"/>
</dbReference>
<dbReference type="SUPFAM" id="SSF55073">
    <property type="entry name" value="Nucleotide cyclase"/>
    <property type="match status" value="1"/>
</dbReference>
<dbReference type="EC" id="2.7.7.65" evidence="1"/>
<keyword evidence="3" id="KW-0812">Transmembrane</keyword>
<dbReference type="InterPro" id="IPR050469">
    <property type="entry name" value="Diguanylate_Cyclase"/>
</dbReference>
<dbReference type="AlphaFoldDB" id="A0A7W9AYR3"/>
<organism evidence="5 6">
    <name type="scientific">Brucella daejeonensis</name>
    <dbReference type="NCBI Taxonomy" id="659015"/>
    <lineage>
        <taxon>Bacteria</taxon>
        <taxon>Pseudomonadati</taxon>
        <taxon>Pseudomonadota</taxon>
        <taxon>Alphaproteobacteria</taxon>
        <taxon>Hyphomicrobiales</taxon>
        <taxon>Brucellaceae</taxon>
        <taxon>Brucella/Ochrobactrum group</taxon>
        <taxon>Brucella</taxon>
    </lineage>
</organism>
<feature type="transmembrane region" description="Helical" evidence="3">
    <location>
        <begin position="184"/>
        <end position="203"/>
    </location>
</feature>
<evidence type="ECO:0000313" key="6">
    <source>
        <dbReference type="Proteomes" id="UP000555546"/>
    </source>
</evidence>
<name>A0A7W9AYR3_9HYPH</name>
<keyword evidence="6" id="KW-1185">Reference proteome</keyword>
<comment type="catalytic activity">
    <reaction evidence="2">
        <text>2 GTP = 3',3'-c-di-GMP + 2 diphosphate</text>
        <dbReference type="Rhea" id="RHEA:24898"/>
        <dbReference type="ChEBI" id="CHEBI:33019"/>
        <dbReference type="ChEBI" id="CHEBI:37565"/>
        <dbReference type="ChEBI" id="CHEBI:58805"/>
        <dbReference type="EC" id="2.7.7.65"/>
    </reaction>
</comment>
<evidence type="ECO:0000256" key="2">
    <source>
        <dbReference type="ARBA" id="ARBA00034247"/>
    </source>
</evidence>
<sequence>MKFVPPLEVLLFAATMLSVWLLDTKRRHLLLFALGFASFATGFLVLQAPPIGTIALSSPIASSCHFLGMVLLCEGVMQRMGERYSRLAIVVIGLGLFCPMAYFIASGATYRQVAFTINLVLGSLVFVLCIQARALMHRSLIERVFFIALVLLAMQLYGQAIFSLNLSRDIVRPADFARSGFWQVVQIFGALGGAVVGLLVLAVTTSDLMRELRDERDTDPLTGVLNRRGLERCFKARRRAGCGVIIADIDHFKSINDELGHTAGDRVLVEFARILQAADARICCVGRVGGEEFVLVVEGDAAACEYMGKLLCRRVARHDFSALPGGRHVTSSFGIAMVRGGETLWETVARADLALMRVKRRGRNRVAVEGLEFPSAMQGTYLQTA</sequence>
<dbReference type="NCBIfam" id="TIGR00254">
    <property type="entry name" value="GGDEF"/>
    <property type="match status" value="1"/>
</dbReference>
<evidence type="ECO:0000313" key="5">
    <source>
        <dbReference type="EMBL" id="MBB5703082.1"/>
    </source>
</evidence>